<dbReference type="GO" id="GO:0005634">
    <property type="term" value="C:nucleus"/>
    <property type="evidence" value="ECO:0007669"/>
    <property type="project" value="UniProtKB-SubCell"/>
</dbReference>
<name>A0A075B0P1_ROZAC</name>
<evidence type="ECO:0000259" key="6">
    <source>
        <dbReference type="PROSITE" id="PS50071"/>
    </source>
</evidence>
<evidence type="ECO:0000313" key="8">
    <source>
        <dbReference type="Proteomes" id="UP000030755"/>
    </source>
</evidence>
<evidence type="ECO:0000313" key="7">
    <source>
        <dbReference type="EMBL" id="EPZ36099.1"/>
    </source>
</evidence>
<dbReference type="PROSITE" id="PS50071">
    <property type="entry name" value="HOMEOBOX_2"/>
    <property type="match status" value="1"/>
</dbReference>
<dbReference type="HOGENOM" id="CLU_1103304_0_0_1"/>
<dbReference type="InterPro" id="IPR008422">
    <property type="entry name" value="KN_HD"/>
</dbReference>
<feature type="region of interest" description="Disordered" evidence="5">
    <location>
        <begin position="230"/>
        <end position="252"/>
    </location>
</feature>
<dbReference type="SMART" id="SM00389">
    <property type="entry name" value="HOX"/>
    <property type="match status" value="1"/>
</dbReference>
<dbReference type="Proteomes" id="UP000030755">
    <property type="component" value="Unassembled WGS sequence"/>
</dbReference>
<evidence type="ECO:0000256" key="4">
    <source>
        <dbReference type="PROSITE-ProRule" id="PRU00108"/>
    </source>
</evidence>
<dbReference type="SUPFAM" id="SSF46689">
    <property type="entry name" value="Homeodomain-like"/>
    <property type="match status" value="1"/>
</dbReference>
<comment type="subcellular location">
    <subcellularLocation>
        <location evidence="4">Nucleus</location>
    </subcellularLocation>
</comment>
<evidence type="ECO:0000256" key="2">
    <source>
        <dbReference type="ARBA" id="ARBA00023155"/>
    </source>
</evidence>
<dbReference type="STRING" id="988480.A0A075B0P1"/>
<dbReference type="Gene3D" id="1.10.10.60">
    <property type="entry name" value="Homeodomain-like"/>
    <property type="match status" value="1"/>
</dbReference>
<proteinExistence type="predicted"/>
<dbReference type="Pfam" id="PF05920">
    <property type="entry name" value="Homeobox_KN"/>
    <property type="match status" value="1"/>
</dbReference>
<dbReference type="AlphaFoldDB" id="A0A075B0P1"/>
<dbReference type="GO" id="GO:0006355">
    <property type="term" value="P:regulation of DNA-templated transcription"/>
    <property type="evidence" value="ECO:0007669"/>
    <property type="project" value="InterPro"/>
</dbReference>
<evidence type="ECO:0000256" key="3">
    <source>
        <dbReference type="ARBA" id="ARBA00023242"/>
    </source>
</evidence>
<feature type="DNA-binding region" description="Homeobox" evidence="4">
    <location>
        <begin position="169"/>
        <end position="231"/>
    </location>
</feature>
<dbReference type="OrthoDB" id="10056939at2759"/>
<gene>
    <name evidence="7" type="ORF">O9G_003671</name>
</gene>
<dbReference type="InterPro" id="IPR001356">
    <property type="entry name" value="HD"/>
</dbReference>
<keyword evidence="2 4" id="KW-0371">Homeobox</keyword>
<dbReference type="InterPro" id="IPR009057">
    <property type="entry name" value="Homeodomain-like_sf"/>
</dbReference>
<dbReference type="PANTHER" id="PTHR11850">
    <property type="entry name" value="HOMEOBOX PROTEIN TRANSCRIPTION FACTORS"/>
    <property type="match status" value="1"/>
</dbReference>
<dbReference type="CDD" id="cd00086">
    <property type="entry name" value="homeodomain"/>
    <property type="match status" value="1"/>
</dbReference>
<dbReference type="GO" id="GO:0003677">
    <property type="term" value="F:DNA binding"/>
    <property type="evidence" value="ECO:0007669"/>
    <property type="project" value="UniProtKB-UniRule"/>
</dbReference>
<keyword evidence="1 4" id="KW-0238">DNA-binding</keyword>
<evidence type="ECO:0000256" key="5">
    <source>
        <dbReference type="SAM" id="MobiDB-lite"/>
    </source>
</evidence>
<feature type="domain" description="Homeobox" evidence="6">
    <location>
        <begin position="167"/>
        <end position="230"/>
    </location>
</feature>
<organism evidence="7 8">
    <name type="scientific">Rozella allomycis (strain CSF55)</name>
    <dbReference type="NCBI Taxonomy" id="988480"/>
    <lineage>
        <taxon>Eukaryota</taxon>
        <taxon>Fungi</taxon>
        <taxon>Fungi incertae sedis</taxon>
        <taxon>Cryptomycota</taxon>
        <taxon>Cryptomycota incertae sedis</taxon>
        <taxon>Rozella</taxon>
    </lineage>
</organism>
<keyword evidence="3 4" id="KW-0539">Nucleus</keyword>
<sequence length="252" mass="28201">MQGCYADMQSGPPNGSLPSNAFQYHIKRMLRTQSSQLQMALVHNTAIDTNMLASLYSSLLLDVLSLSQSFSDSVESNELIDTVASLNNELQSRVHLAIAHSPQYSNPMTLMDQASRFDINCTLPPLSSLVRDPFANFGVAKHVFNVPSFSNQSDLISSKTSDAAQVAQYTPRRSPFDKKAIRILENWLSNHLDNPYPTCAEKERLSVEACLSYTQVSNWFTNARRRKMKNISPVTKQERRPSIGQPSELNKS</sequence>
<accession>A0A075B0P1</accession>
<keyword evidence="8" id="KW-1185">Reference proteome</keyword>
<protein>
    <submittedName>
        <fullName evidence="7">Homeo-like domain-containing protein</fullName>
    </submittedName>
</protein>
<reference evidence="7 8" key="1">
    <citation type="journal article" date="2013" name="Curr. Biol.">
        <title>Shared signatures of parasitism and phylogenomics unite Cryptomycota and microsporidia.</title>
        <authorList>
            <person name="James T.Y."/>
            <person name="Pelin A."/>
            <person name="Bonen L."/>
            <person name="Ahrendt S."/>
            <person name="Sain D."/>
            <person name="Corradi N."/>
            <person name="Stajich J.E."/>
        </authorList>
    </citation>
    <scope>NUCLEOTIDE SEQUENCE [LARGE SCALE GENOMIC DNA]</scope>
    <source>
        <strain evidence="7 8">CSF55</strain>
    </source>
</reference>
<evidence type="ECO:0000256" key="1">
    <source>
        <dbReference type="ARBA" id="ARBA00023125"/>
    </source>
</evidence>
<dbReference type="InterPro" id="IPR050224">
    <property type="entry name" value="TALE_homeobox"/>
</dbReference>
<dbReference type="EMBL" id="KE560662">
    <property type="protein sequence ID" value="EPZ36099.1"/>
    <property type="molecule type" value="Genomic_DNA"/>
</dbReference>